<dbReference type="PANTHER" id="PTHR47723">
    <property type="entry name" value="OS05G0353850 PROTEIN"/>
    <property type="match status" value="1"/>
</dbReference>
<dbReference type="GO" id="GO:0004523">
    <property type="term" value="F:RNA-DNA hybrid ribonuclease activity"/>
    <property type="evidence" value="ECO:0007669"/>
    <property type="project" value="InterPro"/>
</dbReference>
<dbReference type="PROSITE" id="PS50879">
    <property type="entry name" value="RNASE_H_1"/>
    <property type="match status" value="1"/>
</dbReference>
<reference evidence="2 3" key="1">
    <citation type="journal article" date="2016" name="Nat. Commun.">
        <title>Thousands of microbial genomes shed light on interconnected biogeochemical processes in an aquifer system.</title>
        <authorList>
            <person name="Anantharaman K."/>
            <person name="Brown C.T."/>
            <person name="Hug L.A."/>
            <person name="Sharon I."/>
            <person name="Castelle C.J."/>
            <person name="Probst A.J."/>
            <person name="Thomas B.C."/>
            <person name="Singh A."/>
            <person name="Wilkins M.J."/>
            <person name="Karaoz U."/>
            <person name="Brodie E.L."/>
            <person name="Williams K.H."/>
            <person name="Hubbard S.S."/>
            <person name="Banfield J.F."/>
        </authorList>
    </citation>
    <scope>NUCLEOTIDE SEQUENCE [LARGE SCALE GENOMIC DNA]</scope>
</reference>
<proteinExistence type="predicted"/>
<dbReference type="AlphaFoldDB" id="A0A1G2E3Y8"/>
<dbReference type="Gene3D" id="3.30.420.10">
    <property type="entry name" value="Ribonuclease H-like superfamily/Ribonuclease H"/>
    <property type="match status" value="1"/>
</dbReference>
<dbReference type="InterPro" id="IPR053151">
    <property type="entry name" value="RNase_H-like"/>
</dbReference>
<organism evidence="2 3">
    <name type="scientific">Candidatus Nealsonbacteria bacterium RIFCSPHIGHO2_01_FULL_43_31</name>
    <dbReference type="NCBI Taxonomy" id="1801665"/>
    <lineage>
        <taxon>Bacteria</taxon>
        <taxon>Candidatus Nealsoniibacteriota</taxon>
    </lineage>
</organism>
<dbReference type="PANTHER" id="PTHR47723:SF19">
    <property type="entry name" value="POLYNUCLEOTIDYL TRANSFERASE, RIBONUCLEASE H-LIKE SUPERFAMILY PROTEIN"/>
    <property type="match status" value="1"/>
</dbReference>
<name>A0A1G2E3Y8_9BACT</name>
<dbReference type="SUPFAM" id="SSF53098">
    <property type="entry name" value="Ribonuclease H-like"/>
    <property type="match status" value="1"/>
</dbReference>
<dbReference type="GO" id="GO:0003676">
    <property type="term" value="F:nucleic acid binding"/>
    <property type="evidence" value="ECO:0007669"/>
    <property type="project" value="InterPro"/>
</dbReference>
<dbReference type="EMBL" id="MHMA01000007">
    <property type="protein sequence ID" value="OGZ20587.1"/>
    <property type="molecule type" value="Genomic_DNA"/>
</dbReference>
<sequence length="146" mass="16313">MKKIIIYTDGGSRGNPGPAAFGVVICDETGKVLKEYGETIGVRTNNEAEYEAVVFALKKVKALYGKVALKNSEIEVRSDSELLVKQVNGEYKIMEPKIQELFLEVWNLKTEFKKLKFVAVGREKNKEADKLVNAALDGQVKNQTLF</sequence>
<dbReference type="Proteomes" id="UP000178721">
    <property type="component" value="Unassembled WGS sequence"/>
</dbReference>
<evidence type="ECO:0000313" key="2">
    <source>
        <dbReference type="EMBL" id="OGZ20587.1"/>
    </source>
</evidence>
<dbReference type="InterPro" id="IPR002156">
    <property type="entry name" value="RNaseH_domain"/>
</dbReference>
<feature type="domain" description="RNase H type-1" evidence="1">
    <location>
        <begin position="1"/>
        <end position="137"/>
    </location>
</feature>
<protein>
    <recommendedName>
        <fullName evidence="1">RNase H type-1 domain-containing protein</fullName>
    </recommendedName>
</protein>
<dbReference type="InterPro" id="IPR012337">
    <property type="entry name" value="RNaseH-like_sf"/>
</dbReference>
<accession>A0A1G2E3Y8</accession>
<comment type="caution">
    <text evidence="2">The sequence shown here is derived from an EMBL/GenBank/DDBJ whole genome shotgun (WGS) entry which is preliminary data.</text>
</comment>
<evidence type="ECO:0000259" key="1">
    <source>
        <dbReference type="PROSITE" id="PS50879"/>
    </source>
</evidence>
<dbReference type="CDD" id="cd09279">
    <property type="entry name" value="RNase_HI_like"/>
    <property type="match status" value="1"/>
</dbReference>
<dbReference type="InterPro" id="IPR036397">
    <property type="entry name" value="RNaseH_sf"/>
</dbReference>
<gene>
    <name evidence="2" type="ORF">A2654_02525</name>
</gene>
<dbReference type="Pfam" id="PF13456">
    <property type="entry name" value="RVT_3"/>
    <property type="match status" value="1"/>
</dbReference>
<evidence type="ECO:0000313" key="3">
    <source>
        <dbReference type="Proteomes" id="UP000178721"/>
    </source>
</evidence>